<proteinExistence type="predicted"/>
<sequence>MPTSVPLIHHPQSISYRLFELPPEVETLLQSPTAPVLTLDDSPEASTAVLRTPNGHYAIRQKNTSNSLLILSPSSAPQGLAVVATLHETFGMQSVPTTPAGLGRLKHNGSGGKWHERFGRNR</sequence>
<protein>
    <submittedName>
        <fullName evidence="2">Uncharacterized protein</fullName>
    </submittedName>
</protein>
<comment type="caution">
    <text evidence="2">The sequence shown here is derived from an EMBL/GenBank/DDBJ whole genome shotgun (WGS) entry which is preliminary data.</text>
</comment>
<dbReference type="OrthoDB" id="5199543at2759"/>
<name>A0A2C5YVG8_9HYPO</name>
<evidence type="ECO:0000256" key="1">
    <source>
        <dbReference type="SAM" id="MobiDB-lite"/>
    </source>
</evidence>
<evidence type="ECO:0000313" key="3">
    <source>
        <dbReference type="Proteomes" id="UP000226431"/>
    </source>
</evidence>
<dbReference type="STRING" id="2004952.A0A2C5YVG8"/>
<accession>A0A2C5YVG8</accession>
<gene>
    <name evidence="2" type="ORF">CDD80_5357</name>
</gene>
<dbReference type="EMBL" id="NJES01000525">
    <property type="protein sequence ID" value="PHH71322.1"/>
    <property type="molecule type" value="Genomic_DNA"/>
</dbReference>
<dbReference type="Pfam" id="PF09724">
    <property type="entry name" value="Dcc1"/>
    <property type="match status" value="1"/>
</dbReference>
<keyword evidence="3" id="KW-1185">Reference proteome</keyword>
<evidence type="ECO:0000313" key="2">
    <source>
        <dbReference type="EMBL" id="PHH71322.1"/>
    </source>
</evidence>
<organism evidence="2 3">
    <name type="scientific">Ophiocordyceps camponoti-rufipedis</name>
    <dbReference type="NCBI Taxonomy" id="2004952"/>
    <lineage>
        <taxon>Eukaryota</taxon>
        <taxon>Fungi</taxon>
        <taxon>Dikarya</taxon>
        <taxon>Ascomycota</taxon>
        <taxon>Pezizomycotina</taxon>
        <taxon>Sordariomycetes</taxon>
        <taxon>Hypocreomycetidae</taxon>
        <taxon>Hypocreales</taxon>
        <taxon>Ophiocordycipitaceae</taxon>
        <taxon>Ophiocordyceps</taxon>
    </lineage>
</organism>
<dbReference type="AlphaFoldDB" id="A0A2C5YVG8"/>
<feature type="compositionally biased region" description="Basic and acidic residues" evidence="1">
    <location>
        <begin position="113"/>
        <end position="122"/>
    </location>
</feature>
<dbReference type="GO" id="GO:0031390">
    <property type="term" value="C:Ctf18 RFC-like complex"/>
    <property type="evidence" value="ECO:0007669"/>
    <property type="project" value="InterPro"/>
</dbReference>
<feature type="region of interest" description="Disordered" evidence="1">
    <location>
        <begin position="95"/>
        <end position="122"/>
    </location>
</feature>
<reference evidence="2 3" key="1">
    <citation type="submission" date="2017-06" db="EMBL/GenBank/DDBJ databases">
        <title>Ant-infecting Ophiocordyceps genomes reveal a high diversity of potential behavioral manipulation genes and a possible major role for enterotoxins.</title>
        <authorList>
            <person name="De Bekker C."/>
            <person name="Evans H.C."/>
            <person name="Brachmann A."/>
            <person name="Hughes D.P."/>
        </authorList>
    </citation>
    <scope>NUCLEOTIDE SEQUENCE [LARGE SCALE GENOMIC DNA]</scope>
    <source>
        <strain evidence="2 3">Map16</strain>
    </source>
</reference>
<dbReference type="Proteomes" id="UP000226431">
    <property type="component" value="Unassembled WGS sequence"/>
</dbReference>
<dbReference type="GO" id="GO:0007064">
    <property type="term" value="P:mitotic sister chromatid cohesion"/>
    <property type="evidence" value="ECO:0007669"/>
    <property type="project" value="InterPro"/>
</dbReference>
<dbReference type="InterPro" id="IPR019128">
    <property type="entry name" value="Dcc1"/>
</dbReference>